<dbReference type="VEuPathDB" id="TriTrypDB:LPAL13_320023200"/>
<evidence type="ECO:0000313" key="8">
    <source>
        <dbReference type="Proteomes" id="UP000063063"/>
    </source>
</evidence>
<dbReference type="InterPro" id="IPR003694">
    <property type="entry name" value="NAD_synthase"/>
</dbReference>
<dbReference type="AlphaFoldDB" id="A0A088RYP2"/>
<sequence>MPVAPLHPELQRVLKEHRNTRAFDPVAWIEMKCAKLNNYMRRCGLKACVTSVSGGIDSAVVLAMCARAMQVPKSPIEKNVGLCQPIYSSPWALKRGKENIAACGATEVVIDQTNLHAELTTLIEKAVGIKGGDFARGQLRSYMRTPPGFYVAQLLNQEGTPAIVMGTGNKDEDFYLGYFCKAGDGVVDVQIISDLHKSEVFLVAEVLGVPANTRNAAPSADLWEAQTDEDELGFPYDFVELFTGWYLEQCETSKLEFLRSLSNEAREEFERYVAACELVHRRNAHKLQGQVNL</sequence>
<keyword evidence="4" id="KW-0067">ATP-binding</keyword>
<dbReference type="GO" id="GO:0003952">
    <property type="term" value="F:NAD+ synthase (glutamine-hydrolyzing) activity"/>
    <property type="evidence" value="ECO:0007669"/>
    <property type="project" value="UniProtKB-EC"/>
</dbReference>
<dbReference type="GO" id="GO:0009435">
    <property type="term" value="P:NAD+ biosynthetic process"/>
    <property type="evidence" value="ECO:0007669"/>
    <property type="project" value="UniProtKB-UniPathway"/>
</dbReference>
<dbReference type="VEuPathDB" id="TriTrypDB:LPMP_321760"/>
<dbReference type="Proteomes" id="UP000063063">
    <property type="component" value="Chromosome 32"/>
</dbReference>
<evidence type="ECO:0000256" key="2">
    <source>
        <dbReference type="ARBA" id="ARBA00022598"/>
    </source>
</evidence>
<dbReference type="EC" id="6.3.5.1" evidence="7"/>
<dbReference type="FunFam" id="3.40.50.620:FF:000246">
    <property type="entry name" value="NH3-dependent NAD+ synthetase"/>
    <property type="match status" value="1"/>
</dbReference>
<dbReference type="NCBIfam" id="TIGR00552">
    <property type="entry name" value="nadE"/>
    <property type="match status" value="1"/>
</dbReference>
<evidence type="ECO:0000259" key="6">
    <source>
        <dbReference type="Pfam" id="PF02540"/>
    </source>
</evidence>
<comment type="pathway">
    <text evidence="1">Cofactor biosynthesis; NAD(+) biosynthesis.</text>
</comment>
<gene>
    <name evidence="7" type="ORF">LPMP_321760</name>
</gene>
<dbReference type="SUPFAM" id="SSF52402">
    <property type="entry name" value="Adenine nucleotide alpha hydrolases-like"/>
    <property type="match status" value="1"/>
</dbReference>
<dbReference type="Gene3D" id="3.40.50.620">
    <property type="entry name" value="HUPs"/>
    <property type="match status" value="1"/>
</dbReference>
<keyword evidence="5" id="KW-0520">NAD</keyword>
<feature type="domain" description="NAD/GMP synthase" evidence="6">
    <location>
        <begin position="30"/>
        <end position="264"/>
    </location>
</feature>
<dbReference type="Pfam" id="PF02540">
    <property type="entry name" value="NAD_synthase"/>
    <property type="match status" value="1"/>
</dbReference>
<evidence type="ECO:0000256" key="1">
    <source>
        <dbReference type="ARBA" id="ARBA00004790"/>
    </source>
</evidence>
<dbReference type="OrthoDB" id="2020662at2759"/>
<dbReference type="InterPro" id="IPR022310">
    <property type="entry name" value="NAD/GMP_synthase"/>
</dbReference>
<dbReference type="CDD" id="cd00553">
    <property type="entry name" value="NAD_synthase"/>
    <property type="match status" value="1"/>
</dbReference>
<dbReference type="KEGG" id="lpan:LPMP_321760"/>
<evidence type="ECO:0000256" key="3">
    <source>
        <dbReference type="ARBA" id="ARBA00022741"/>
    </source>
</evidence>
<dbReference type="PANTHER" id="PTHR23090">
    <property type="entry name" value="NH 3 /GLUTAMINE-DEPENDENT NAD + SYNTHETASE"/>
    <property type="match status" value="1"/>
</dbReference>
<dbReference type="GO" id="GO:0005737">
    <property type="term" value="C:cytoplasm"/>
    <property type="evidence" value="ECO:0007669"/>
    <property type="project" value="InterPro"/>
</dbReference>
<dbReference type="GO" id="GO:0004359">
    <property type="term" value="F:glutaminase activity"/>
    <property type="evidence" value="ECO:0007669"/>
    <property type="project" value="InterPro"/>
</dbReference>
<keyword evidence="3" id="KW-0547">Nucleotide-binding</keyword>
<dbReference type="GO" id="GO:0005524">
    <property type="term" value="F:ATP binding"/>
    <property type="evidence" value="ECO:0007669"/>
    <property type="project" value="UniProtKB-KW"/>
</dbReference>
<proteinExistence type="predicted"/>
<dbReference type="GeneID" id="22577917"/>
<evidence type="ECO:0000256" key="5">
    <source>
        <dbReference type="ARBA" id="ARBA00023027"/>
    </source>
</evidence>
<dbReference type="InterPro" id="IPR014729">
    <property type="entry name" value="Rossmann-like_a/b/a_fold"/>
</dbReference>
<dbReference type="eggNOG" id="ENOG502QTBV">
    <property type="taxonomic scope" value="Eukaryota"/>
</dbReference>
<protein>
    <submittedName>
        <fullName evidence="7">NAD+ synthase, putative</fullName>
        <ecNumber evidence="7">6.3.5.1</ecNumber>
    </submittedName>
</protein>
<evidence type="ECO:0000256" key="4">
    <source>
        <dbReference type="ARBA" id="ARBA00022840"/>
    </source>
</evidence>
<dbReference type="UniPathway" id="UPA00253"/>
<keyword evidence="2 7" id="KW-0436">Ligase</keyword>
<dbReference type="EMBL" id="CP009401">
    <property type="protein sequence ID" value="AIO01061.1"/>
    <property type="molecule type" value="Genomic_DNA"/>
</dbReference>
<evidence type="ECO:0000313" key="7">
    <source>
        <dbReference type="EMBL" id="AIO01061.1"/>
    </source>
</evidence>
<accession>A0A088RYP2</accession>
<name>A0A088RYP2_LEIPA</name>
<keyword evidence="8" id="KW-1185">Reference proteome</keyword>
<dbReference type="PANTHER" id="PTHR23090:SF9">
    <property type="entry name" value="GLUTAMINE-DEPENDENT NAD(+) SYNTHETASE"/>
    <property type="match status" value="1"/>
</dbReference>
<reference evidence="7 8" key="1">
    <citation type="journal article" date="2015" name="Sci. Rep.">
        <title>The genome of Leishmania panamensis: insights into genomics of the L. (Viannia) subgenus.</title>
        <authorList>
            <person name="Llanes A."/>
            <person name="Restrepo C.M."/>
            <person name="Vecchio G.D."/>
            <person name="Anguizola F.J."/>
            <person name="Lleonart R."/>
        </authorList>
    </citation>
    <scope>NUCLEOTIDE SEQUENCE [LARGE SCALE GENOMIC DNA]</scope>
    <source>
        <strain evidence="7 8">MHOM/PA/94/PSC-1</strain>
    </source>
</reference>
<organism evidence="7 8">
    <name type="scientific">Leishmania panamensis</name>
    <dbReference type="NCBI Taxonomy" id="5679"/>
    <lineage>
        <taxon>Eukaryota</taxon>
        <taxon>Discoba</taxon>
        <taxon>Euglenozoa</taxon>
        <taxon>Kinetoplastea</taxon>
        <taxon>Metakinetoplastina</taxon>
        <taxon>Trypanosomatida</taxon>
        <taxon>Trypanosomatidae</taxon>
        <taxon>Leishmaniinae</taxon>
        <taxon>Leishmania</taxon>
        <taxon>Leishmania guyanensis species complex</taxon>
    </lineage>
</organism>
<dbReference type="RefSeq" id="XP_010701861.1">
    <property type="nucleotide sequence ID" value="XM_010703559.1"/>
</dbReference>